<keyword evidence="4" id="KW-0274">FAD</keyword>
<dbReference type="Pfam" id="PF01266">
    <property type="entry name" value="DAO"/>
    <property type="match status" value="1"/>
</dbReference>
<comment type="caution">
    <text evidence="7">The sequence shown here is derived from an EMBL/GenBank/DDBJ whole genome shotgun (WGS) entry which is preliminary data.</text>
</comment>
<dbReference type="AlphaFoldDB" id="A0A9X2ZDQ8"/>
<gene>
    <name evidence="7" type="ORF">OIU83_03305</name>
</gene>
<evidence type="ECO:0000256" key="4">
    <source>
        <dbReference type="ARBA" id="ARBA00022827"/>
    </source>
</evidence>
<evidence type="ECO:0000313" key="7">
    <source>
        <dbReference type="EMBL" id="MCV9926657.1"/>
    </source>
</evidence>
<dbReference type="RefSeq" id="WP_264204846.1">
    <property type="nucleotide sequence ID" value="NZ_JAOZEW010000002.1"/>
</dbReference>
<dbReference type="SUPFAM" id="SSF54373">
    <property type="entry name" value="FAD-linked reductases, C-terminal domain"/>
    <property type="match status" value="1"/>
</dbReference>
<organism evidence="7 8">
    <name type="scientific">Flavobacterium shii</name>
    <dbReference type="NCBI Taxonomy" id="2987687"/>
    <lineage>
        <taxon>Bacteria</taxon>
        <taxon>Pseudomonadati</taxon>
        <taxon>Bacteroidota</taxon>
        <taxon>Flavobacteriia</taxon>
        <taxon>Flavobacteriales</taxon>
        <taxon>Flavobacteriaceae</taxon>
        <taxon>Flavobacterium</taxon>
    </lineage>
</organism>
<sequence length="529" mass="59111">MKRLEQLTKLKQTPEWDVIVIGGGASGLGTALDAASRGYKTVLVEAIDFAKGTSSRSTKLVHGGVRYLEQGDISLVREALKERGLMAQNAAHLVKNQSFVIPNYNWWGGYFYTIGLTIYDLLAGRLSLGRSKYISKKKTIELLPTIEQKGLVSGVIYQDGQFDDSRLAINIAQTAAENGACILNYTKVMDLLKNDNDKVIGVQIVDHESGERYDIKGKAVINATGVFTNAIMKLNDAVYKKYIVPSQGIHLVFDKSFLPSDHALMIPKTSDGRVLFAVPWHDKIVVGTTDTLIKKHSLEPIALESEIEFVLETAQRFLAKKPTRADVLSVFAGLRPLAAPEKEGTSTKEVSRSHKIIVSETGLITITGGKWTTYRKIAEDIIDKAIVVHHLPKKKCKTEHILIHGSKETNSKTRENHLYIYGTDIPKILELQKQEPELKEKLHPDYDYTMAEVAWAIRSEMARTIDDVLARRVRLLFLDARAAIDSSEKVGKLLAKELGHDETWTQTQISHFKTIANGFLLSEFQKKHH</sequence>
<evidence type="ECO:0000256" key="1">
    <source>
        <dbReference type="ARBA" id="ARBA00001974"/>
    </source>
</evidence>
<dbReference type="PANTHER" id="PTHR11985">
    <property type="entry name" value="GLYCEROL-3-PHOSPHATE DEHYDROGENASE"/>
    <property type="match status" value="1"/>
</dbReference>
<name>A0A9X2ZDQ8_9FLAO</name>
<dbReference type="PROSITE" id="PS00978">
    <property type="entry name" value="FAD_G3PDH_2"/>
    <property type="match status" value="1"/>
</dbReference>
<evidence type="ECO:0000256" key="5">
    <source>
        <dbReference type="ARBA" id="ARBA00023002"/>
    </source>
</evidence>
<dbReference type="GO" id="GO:0004368">
    <property type="term" value="F:glycerol-3-phosphate dehydrogenase (quinone) activity"/>
    <property type="evidence" value="ECO:0007669"/>
    <property type="project" value="InterPro"/>
</dbReference>
<dbReference type="InterPro" id="IPR000447">
    <property type="entry name" value="G3P_DH_FAD-dep"/>
</dbReference>
<dbReference type="EMBL" id="JAOZEW010000002">
    <property type="protein sequence ID" value="MCV9926657.1"/>
    <property type="molecule type" value="Genomic_DNA"/>
</dbReference>
<dbReference type="Gene3D" id="3.50.50.60">
    <property type="entry name" value="FAD/NAD(P)-binding domain"/>
    <property type="match status" value="1"/>
</dbReference>
<comment type="similarity">
    <text evidence="2">Belongs to the FAD-dependent glycerol-3-phosphate dehydrogenase family.</text>
</comment>
<proteinExistence type="inferred from homology"/>
<dbReference type="PRINTS" id="PR01001">
    <property type="entry name" value="FADG3PDH"/>
</dbReference>
<feature type="domain" description="FAD dependent oxidoreductase" evidence="6">
    <location>
        <begin position="17"/>
        <end position="374"/>
    </location>
</feature>
<dbReference type="GO" id="GO:0046168">
    <property type="term" value="P:glycerol-3-phosphate catabolic process"/>
    <property type="evidence" value="ECO:0007669"/>
    <property type="project" value="TreeGrafter"/>
</dbReference>
<dbReference type="InterPro" id="IPR038299">
    <property type="entry name" value="DAO_C_sf"/>
</dbReference>
<dbReference type="PANTHER" id="PTHR11985:SF35">
    <property type="entry name" value="ANAEROBIC GLYCEROL-3-PHOSPHATE DEHYDROGENASE SUBUNIT A"/>
    <property type="match status" value="1"/>
</dbReference>
<keyword evidence="5" id="KW-0560">Oxidoreductase</keyword>
<evidence type="ECO:0000256" key="2">
    <source>
        <dbReference type="ARBA" id="ARBA00007330"/>
    </source>
</evidence>
<evidence type="ECO:0000313" key="8">
    <source>
        <dbReference type="Proteomes" id="UP001151079"/>
    </source>
</evidence>
<evidence type="ECO:0000259" key="6">
    <source>
        <dbReference type="Pfam" id="PF01266"/>
    </source>
</evidence>
<dbReference type="InterPro" id="IPR006076">
    <property type="entry name" value="FAD-dep_OxRdtase"/>
</dbReference>
<dbReference type="Gene3D" id="1.10.8.870">
    <property type="entry name" value="Alpha-glycerophosphate oxidase, cap domain"/>
    <property type="match status" value="1"/>
</dbReference>
<comment type="cofactor">
    <cofactor evidence="1">
        <name>FAD</name>
        <dbReference type="ChEBI" id="CHEBI:57692"/>
    </cofactor>
</comment>
<dbReference type="InterPro" id="IPR036188">
    <property type="entry name" value="FAD/NAD-bd_sf"/>
</dbReference>
<keyword evidence="8" id="KW-1185">Reference proteome</keyword>
<dbReference type="Proteomes" id="UP001151079">
    <property type="component" value="Unassembled WGS sequence"/>
</dbReference>
<dbReference type="SUPFAM" id="SSF51905">
    <property type="entry name" value="FAD/NAD(P)-binding domain"/>
    <property type="match status" value="1"/>
</dbReference>
<reference evidence="7" key="1">
    <citation type="submission" date="2022-10" db="EMBL/GenBank/DDBJ databases">
        <title>Two novel species of Flavobacterium.</title>
        <authorList>
            <person name="Liu Q."/>
            <person name="Xin Y.-H."/>
        </authorList>
    </citation>
    <scope>NUCLEOTIDE SEQUENCE</scope>
    <source>
        <strain evidence="7">LS1R49</strain>
    </source>
</reference>
<evidence type="ECO:0000256" key="3">
    <source>
        <dbReference type="ARBA" id="ARBA00022630"/>
    </source>
</evidence>
<dbReference type="GO" id="GO:0006071">
    <property type="term" value="P:glycerol metabolic process"/>
    <property type="evidence" value="ECO:0007669"/>
    <property type="project" value="UniProtKB-KW"/>
</dbReference>
<accession>A0A9X2ZDQ8</accession>
<protein>
    <submittedName>
        <fullName evidence="7">Glycerol-3-phosphate dehydrogenase/oxidase</fullName>
    </submittedName>
</protein>
<dbReference type="Gene3D" id="3.30.9.10">
    <property type="entry name" value="D-Amino Acid Oxidase, subunit A, domain 2"/>
    <property type="match status" value="1"/>
</dbReference>
<keyword evidence="3" id="KW-0285">Flavoprotein</keyword>